<dbReference type="OrthoDB" id="9803598at2"/>
<keyword evidence="4 6" id="KW-0663">Pyridoxal phosphate</keyword>
<name>A0A4V3QZD5_9SPHN</name>
<comment type="caution">
    <text evidence="8">The sequence shown here is derived from an EMBL/GenBank/DDBJ whole genome shotgun (WGS) entry which is preliminary data.</text>
</comment>
<comment type="cofactor">
    <cofactor evidence="1 6">
        <name>pyridoxal 5'-phosphate</name>
        <dbReference type="ChEBI" id="CHEBI:597326"/>
    </cofactor>
</comment>
<dbReference type="NCBIfam" id="TIGR00553">
    <property type="entry name" value="pabB"/>
    <property type="match status" value="1"/>
</dbReference>
<comment type="similarity">
    <text evidence="2 5">Belongs to the class-IV pyridoxal-phosphate-dependent aminotransferase family.</text>
</comment>
<evidence type="ECO:0000256" key="2">
    <source>
        <dbReference type="ARBA" id="ARBA00009320"/>
    </source>
</evidence>
<evidence type="ECO:0000256" key="3">
    <source>
        <dbReference type="ARBA" id="ARBA00014472"/>
    </source>
</evidence>
<proteinExistence type="inferred from homology"/>
<evidence type="ECO:0000256" key="5">
    <source>
        <dbReference type="RuleBase" id="RU004106"/>
    </source>
</evidence>
<dbReference type="PROSITE" id="PS00770">
    <property type="entry name" value="AA_TRANSFER_CLASS_4"/>
    <property type="match status" value="1"/>
</dbReference>
<dbReference type="Gene3D" id="3.20.10.10">
    <property type="entry name" value="D-amino Acid Aminotransferase, subunit A, domain 2"/>
    <property type="match status" value="1"/>
</dbReference>
<dbReference type="AlphaFoldDB" id="A0A4V3QZD5"/>
<organism evidence="8 9">
    <name type="scientific">Sphingomonas gei</name>
    <dbReference type="NCBI Taxonomy" id="1395960"/>
    <lineage>
        <taxon>Bacteria</taxon>
        <taxon>Pseudomonadati</taxon>
        <taxon>Pseudomonadota</taxon>
        <taxon>Alphaproteobacteria</taxon>
        <taxon>Sphingomonadales</taxon>
        <taxon>Sphingomonadaceae</taxon>
        <taxon>Sphingomonas</taxon>
    </lineage>
</organism>
<dbReference type="PANTHER" id="PTHR11236:SF50">
    <property type="entry name" value="AMINODEOXYCHORISMATE SYNTHASE COMPONENT 1"/>
    <property type="match status" value="1"/>
</dbReference>
<evidence type="ECO:0000313" key="8">
    <source>
        <dbReference type="EMBL" id="TGX53712.1"/>
    </source>
</evidence>
<keyword evidence="8" id="KW-0808">Transferase</keyword>
<dbReference type="Gene3D" id="3.30.470.10">
    <property type="match status" value="1"/>
</dbReference>
<dbReference type="RefSeq" id="WP_135964217.1">
    <property type="nucleotide sequence ID" value="NZ_SRXT01000004.1"/>
</dbReference>
<dbReference type="InterPro" id="IPR015890">
    <property type="entry name" value="Chorismate_C"/>
</dbReference>
<evidence type="ECO:0000256" key="6">
    <source>
        <dbReference type="RuleBase" id="RU004516"/>
    </source>
</evidence>
<dbReference type="InterPro" id="IPR005801">
    <property type="entry name" value="ADC_synthase"/>
</dbReference>
<dbReference type="GO" id="GO:0046820">
    <property type="term" value="F:4-amino-4-deoxychorismate synthase activity"/>
    <property type="evidence" value="ECO:0007669"/>
    <property type="project" value="TreeGrafter"/>
</dbReference>
<evidence type="ECO:0000256" key="1">
    <source>
        <dbReference type="ARBA" id="ARBA00001933"/>
    </source>
</evidence>
<dbReference type="PRINTS" id="PR00095">
    <property type="entry name" value="ANTSNTHASEI"/>
</dbReference>
<keyword evidence="8" id="KW-0032">Aminotransferase</keyword>
<evidence type="ECO:0000259" key="7">
    <source>
        <dbReference type="Pfam" id="PF00425"/>
    </source>
</evidence>
<dbReference type="InterPro" id="IPR018300">
    <property type="entry name" value="Aminotrans_IV_CS"/>
</dbReference>
<sequence>MALPPPPFLLLDDARPGGAVARLYTDPVEIVRADRPEDVRPALHILRAARARGLEAAGFIRYEATAGLEPRLAHLAGQAPLLWFGLFDGYREVEPAAILPDPAGAWAGAPRPRIARRDYAAGFARVAELIAAGDIYQANLTFRSDVMTAGSPASLYALIRGRAAAGYGALVATGEEWLLSFSPELFFALDAGRLTARPMKGTAVRDASPALDAANAAELRADPKQRAENLMIVDLMRNDLSRVARPGSVAVPQLFHVEHYPTVHQMVSEITAELDPAYDAVDALAALFPCGSITGAPKLRAMAIIAETEDAPRGVYTGAIGRLDADGDARFNVAIRTLTLAGGDSTASLGLGSGVVADSNAEQEWQECVAKGAFVTAGERPFDLIETMRFDPLDGIPLLERHLARLRESAAVFGFAFDRHAVRNELQAATFRLRTASKVRLLLGPSGAISIGISPMPKAPETPVQVATRPLEVAPDDFRLRHKTSRRGFYDRARLAADAWEVVFTDPDGFLTEGSFTNVFVERNGVLVTPPLARGLLPGVLRAELIASGRAVERDLRPKDLAKGFLLGNALRGLVSAVTVAERANANV</sequence>
<evidence type="ECO:0000313" key="9">
    <source>
        <dbReference type="Proteomes" id="UP000306147"/>
    </source>
</evidence>
<gene>
    <name evidence="8" type="primary">pabB</name>
    <name evidence="8" type="ORF">E5A73_10490</name>
</gene>
<dbReference type="SUPFAM" id="SSF56752">
    <property type="entry name" value="D-aminoacid aminotransferase-like PLP-dependent enzymes"/>
    <property type="match status" value="1"/>
</dbReference>
<dbReference type="InterPro" id="IPR005802">
    <property type="entry name" value="ADC_synth_comp_1"/>
</dbReference>
<dbReference type="InterPro" id="IPR019999">
    <property type="entry name" value="Anth_synth_I-like"/>
</dbReference>
<dbReference type="Pfam" id="PF00425">
    <property type="entry name" value="Chorismate_bind"/>
    <property type="match status" value="1"/>
</dbReference>
<dbReference type="Proteomes" id="UP000306147">
    <property type="component" value="Unassembled WGS sequence"/>
</dbReference>
<keyword evidence="9" id="KW-1185">Reference proteome</keyword>
<dbReference type="Gene3D" id="3.60.120.10">
    <property type="entry name" value="Anthranilate synthase"/>
    <property type="match status" value="1"/>
</dbReference>
<evidence type="ECO:0000256" key="4">
    <source>
        <dbReference type="ARBA" id="ARBA00022898"/>
    </source>
</evidence>
<dbReference type="GO" id="GO:0009396">
    <property type="term" value="P:folic acid-containing compound biosynthetic process"/>
    <property type="evidence" value="ECO:0007669"/>
    <property type="project" value="InterPro"/>
</dbReference>
<dbReference type="InterPro" id="IPR036038">
    <property type="entry name" value="Aminotransferase-like"/>
</dbReference>
<dbReference type="Pfam" id="PF01063">
    <property type="entry name" value="Aminotran_4"/>
    <property type="match status" value="1"/>
</dbReference>
<accession>A0A4V3QZD5</accession>
<feature type="domain" description="Chorismate-utilising enzyme C-terminal" evidence="7">
    <location>
        <begin position="116"/>
        <end position="371"/>
    </location>
</feature>
<dbReference type="SUPFAM" id="SSF56322">
    <property type="entry name" value="ADC synthase"/>
    <property type="match status" value="1"/>
</dbReference>
<dbReference type="EMBL" id="SRXT01000004">
    <property type="protein sequence ID" value="TGX53712.1"/>
    <property type="molecule type" value="Genomic_DNA"/>
</dbReference>
<protein>
    <recommendedName>
        <fullName evidence="3">Probable branched-chain-amino-acid aminotransferase</fullName>
    </recommendedName>
</protein>
<reference evidence="8 9" key="1">
    <citation type="submission" date="2019-04" db="EMBL/GenBank/DDBJ databases">
        <title>Sphingomonas psychrotolerans sp. nov., isolated from soil in the Tianshan Mountains, Xinjiang, China.</title>
        <authorList>
            <person name="Luo Y."/>
            <person name="Sheng H."/>
        </authorList>
    </citation>
    <scope>NUCLEOTIDE SEQUENCE [LARGE SCALE GENOMIC DNA]</scope>
    <source>
        <strain evidence="8 9">ZFGT-11</strain>
    </source>
</reference>
<dbReference type="GO" id="GO:0000162">
    <property type="term" value="P:L-tryptophan biosynthetic process"/>
    <property type="evidence" value="ECO:0007669"/>
    <property type="project" value="TreeGrafter"/>
</dbReference>
<dbReference type="PANTHER" id="PTHR11236">
    <property type="entry name" value="AMINOBENZOATE/ANTHRANILATE SYNTHASE"/>
    <property type="match status" value="1"/>
</dbReference>
<dbReference type="InterPro" id="IPR001544">
    <property type="entry name" value="Aminotrans_IV"/>
</dbReference>
<dbReference type="InterPro" id="IPR043132">
    <property type="entry name" value="BCAT-like_C"/>
</dbReference>
<dbReference type="InterPro" id="IPR043131">
    <property type="entry name" value="BCAT-like_N"/>
</dbReference>